<name>A0A7L4ZK86_9FLAO</name>
<evidence type="ECO:0000259" key="1">
    <source>
        <dbReference type="Pfam" id="PF01814"/>
    </source>
</evidence>
<dbReference type="AlphaFoldDB" id="A0A7L4ZK86"/>
<proteinExistence type="predicted"/>
<dbReference type="PANTHER" id="PTHR35585:SF1">
    <property type="entry name" value="HHE DOMAIN PROTEIN (AFU_ORTHOLOGUE AFUA_4G00730)"/>
    <property type="match status" value="1"/>
</dbReference>
<organism evidence="2 3">
    <name type="scientific">Kordia antarctica</name>
    <dbReference type="NCBI Taxonomy" id="1218801"/>
    <lineage>
        <taxon>Bacteria</taxon>
        <taxon>Pseudomonadati</taxon>
        <taxon>Bacteroidota</taxon>
        <taxon>Flavobacteriia</taxon>
        <taxon>Flavobacteriales</taxon>
        <taxon>Flavobacteriaceae</taxon>
        <taxon>Kordia</taxon>
    </lineage>
</organism>
<sequence length="167" mass="19535">MIISVAPEIIITKKIKNTAMNIFEAIRKDHDIQRKLLDALVDTSGDSAKRKQVFEALKHELLIHEDGEERHFYKPLISDDMMQKHARHGIAEHHEIDELVEKLEVTERDSSAWLKYAKDLKHKVEHHLEDEEHTFFQLAGKVLTETQKTDLATKYVEYIEECRSGKH</sequence>
<dbReference type="EMBL" id="CP019288">
    <property type="protein sequence ID" value="QHI36877.1"/>
    <property type="molecule type" value="Genomic_DNA"/>
</dbReference>
<dbReference type="CDD" id="cd12108">
    <property type="entry name" value="Hr-like"/>
    <property type="match status" value="1"/>
</dbReference>
<feature type="domain" description="Hemerythrin-like" evidence="1">
    <location>
        <begin position="22"/>
        <end position="139"/>
    </location>
</feature>
<dbReference type="PANTHER" id="PTHR35585">
    <property type="entry name" value="HHE DOMAIN PROTEIN (AFU_ORTHOLOGUE AFUA_4G00730)"/>
    <property type="match status" value="1"/>
</dbReference>
<dbReference type="Gene3D" id="1.20.120.520">
    <property type="entry name" value="nmb1532 protein domain like"/>
    <property type="match status" value="1"/>
</dbReference>
<dbReference type="Pfam" id="PF01814">
    <property type="entry name" value="Hemerythrin"/>
    <property type="match status" value="1"/>
</dbReference>
<dbReference type="InterPro" id="IPR012312">
    <property type="entry name" value="Hemerythrin-like"/>
</dbReference>
<protein>
    <recommendedName>
        <fullName evidence="1">Hemerythrin-like domain-containing protein</fullName>
    </recommendedName>
</protein>
<reference evidence="2 3" key="1">
    <citation type="journal article" date="2013" name="Int. J. Syst. Evol. Microbiol.">
        <title>Kordia antarctica sp. nov., isolated from Antarctic seawater.</title>
        <authorList>
            <person name="Baek K."/>
            <person name="Choi A."/>
            <person name="Kang I."/>
            <person name="Lee K."/>
            <person name="Cho J.C."/>
        </authorList>
    </citation>
    <scope>NUCLEOTIDE SEQUENCE [LARGE SCALE GENOMIC DNA]</scope>
    <source>
        <strain evidence="2 3">IMCC3317</strain>
    </source>
</reference>
<dbReference type="Proteomes" id="UP000464657">
    <property type="component" value="Chromosome"/>
</dbReference>
<accession>A0A7L4ZK86</accession>
<keyword evidence="3" id="KW-1185">Reference proteome</keyword>
<gene>
    <name evidence="2" type="ORF">IMCC3317_22470</name>
</gene>
<evidence type="ECO:0000313" key="2">
    <source>
        <dbReference type="EMBL" id="QHI36877.1"/>
    </source>
</evidence>
<evidence type="ECO:0000313" key="3">
    <source>
        <dbReference type="Proteomes" id="UP000464657"/>
    </source>
</evidence>
<dbReference type="KEGG" id="kan:IMCC3317_22470"/>